<keyword evidence="1" id="KW-0472">Membrane</keyword>
<sequence>MPTPRQRRVVRRHAALTLVALPVFAVAGVLTPDTAVVAALLSLLVAVVVDAPVHVRPTWRARLRWVLLLGVVLFLGLAARHSYAVLRALSDALVYT</sequence>
<dbReference type="EMBL" id="BMPF01000003">
    <property type="protein sequence ID" value="GGL37791.1"/>
    <property type="molecule type" value="Genomic_DNA"/>
</dbReference>
<dbReference type="Pfam" id="PF26161">
    <property type="entry name" value="DUF8044"/>
    <property type="match status" value="1"/>
</dbReference>
<organism evidence="2 3">
    <name type="scientific">Halarchaeum grantii</name>
    <dbReference type="NCBI Taxonomy" id="1193105"/>
    <lineage>
        <taxon>Archaea</taxon>
        <taxon>Methanobacteriati</taxon>
        <taxon>Methanobacteriota</taxon>
        <taxon>Stenosarchaea group</taxon>
        <taxon>Halobacteria</taxon>
        <taxon>Halobacteriales</taxon>
        <taxon>Halobacteriaceae</taxon>
    </lineage>
</organism>
<reference evidence="2 3" key="1">
    <citation type="journal article" date="2019" name="Int. J. Syst. Evol. Microbiol.">
        <title>The Global Catalogue of Microorganisms (GCM) 10K type strain sequencing project: providing services to taxonomists for standard genome sequencing and annotation.</title>
        <authorList>
            <consortium name="The Broad Institute Genomics Platform"/>
            <consortium name="The Broad Institute Genome Sequencing Center for Infectious Disease"/>
            <person name="Wu L."/>
            <person name="Ma J."/>
        </authorList>
    </citation>
    <scope>NUCLEOTIDE SEQUENCE [LARGE SCALE GENOMIC DNA]</scope>
    <source>
        <strain evidence="2 3">JCM 19585</strain>
    </source>
</reference>
<keyword evidence="1" id="KW-1133">Transmembrane helix</keyword>
<dbReference type="AlphaFoldDB" id="A0A830FBD5"/>
<comment type="caution">
    <text evidence="2">The sequence shown here is derived from an EMBL/GenBank/DDBJ whole genome shotgun (WGS) entry which is preliminary data.</text>
</comment>
<accession>A0A830FBD5</accession>
<dbReference type="OrthoDB" id="381399at2157"/>
<gene>
    <name evidence="2" type="ORF">GCM10009037_21710</name>
</gene>
<name>A0A830FBD5_9EURY</name>
<keyword evidence="3" id="KW-1185">Reference proteome</keyword>
<dbReference type="InterPro" id="IPR058357">
    <property type="entry name" value="DUF8044"/>
</dbReference>
<proteinExistence type="predicted"/>
<keyword evidence="1" id="KW-0812">Transmembrane</keyword>
<feature type="transmembrane region" description="Helical" evidence="1">
    <location>
        <begin position="65"/>
        <end position="86"/>
    </location>
</feature>
<feature type="transmembrane region" description="Helical" evidence="1">
    <location>
        <begin position="35"/>
        <end position="53"/>
    </location>
</feature>
<evidence type="ECO:0000256" key="1">
    <source>
        <dbReference type="SAM" id="Phobius"/>
    </source>
</evidence>
<evidence type="ECO:0000313" key="2">
    <source>
        <dbReference type="EMBL" id="GGL37791.1"/>
    </source>
</evidence>
<dbReference type="Proteomes" id="UP000628840">
    <property type="component" value="Unassembled WGS sequence"/>
</dbReference>
<protein>
    <submittedName>
        <fullName evidence="2">Uncharacterized protein</fullName>
    </submittedName>
</protein>
<dbReference type="RefSeq" id="WP_188883771.1">
    <property type="nucleotide sequence ID" value="NZ_BMPF01000003.1"/>
</dbReference>
<evidence type="ECO:0000313" key="3">
    <source>
        <dbReference type="Proteomes" id="UP000628840"/>
    </source>
</evidence>